<evidence type="ECO:0000313" key="3">
    <source>
        <dbReference type="Proteomes" id="UP000231383"/>
    </source>
</evidence>
<dbReference type="SUPFAM" id="SSF55298">
    <property type="entry name" value="YjgF-like"/>
    <property type="match status" value="1"/>
</dbReference>
<dbReference type="InterPro" id="IPR006056">
    <property type="entry name" value="RidA"/>
</dbReference>
<dbReference type="PANTHER" id="PTHR11803:SF58">
    <property type="entry name" value="PROTEIN HMF1-RELATED"/>
    <property type="match status" value="1"/>
</dbReference>
<dbReference type="PANTHER" id="PTHR11803">
    <property type="entry name" value="2-IMINOBUTANOATE/2-IMINOPROPANOATE DEAMINASE RIDA"/>
    <property type="match status" value="1"/>
</dbReference>
<comment type="similarity">
    <text evidence="1">Belongs to the RutC family.</text>
</comment>
<comment type="caution">
    <text evidence="2">The sequence shown here is derived from an EMBL/GenBank/DDBJ whole genome shotgun (WGS) entry which is preliminary data.</text>
</comment>
<sequence length="123" mass="13672">MKYIQPNKAAKVVGPYSQAIEHNGFVFTAGQIGKDPKTDVLLEGIEQQTEQVLKNIELILEAVGLSRNHIVKTTVFIVNMDDYAKMNEVYGNFFRDHFPARSTVQVVKLPAGALIEIEVIAAK</sequence>
<organism evidence="2 3">
    <name type="scientific">Candidatus Roizmanbacteria bacterium CG_4_9_14_0_2_um_filter_39_13</name>
    <dbReference type="NCBI Taxonomy" id="1974839"/>
    <lineage>
        <taxon>Bacteria</taxon>
        <taxon>Candidatus Roizmaniibacteriota</taxon>
    </lineage>
</organism>
<dbReference type="NCBIfam" id="TIGR00004">
    <property type="entry name" value="Rid family detoxifying hydrolase"/>
    <property type="match status" value="1"/>
</dbReference>
<accession>A0A2M8EWQ4</accession>
<dbReference type="AlphaFoldDB" id="A0A2M8EWQ4"/>
<dbReference type="Proteomes" id="UP000231383">
    <property type="component" value="Unassembled WGS sequence"/>
</dbReference>
<dbReference type="EMBL" id="PFSC01000162">
    <property type="protein sequence ID" value="PJC30306.1"/>
    <property type="molecule type" value="Genomic_DNA"/>
</dbReference>
<evidence type="ECO:0000256" key="1">
    <source>
        <dbReference type="ARBA" id="ARBA00010552"/>
    </source>
</evidence>
<dbReference type="InterPro" id="IPR006175">
    <property type="entry name" value="YjgF/YER057c/UK114"/>
</dbReference>
<protein>
    <submittedName>
        <fullName evidence="2">Reactive intermediate/imine deaminase</fullName>
    </submittedName>
</protein>
<dbReference type="GO" id="GO:0005829">
    <property type="term" value="C:cytosol"/>
    <property type="evidence" value="ECO:0007669"/>
    <property type="project" value="TreeGrafter"/>
</dbReference>
<dbReference type="InterPro" id="IPR035959">
    <property type="entry name" value="RutC-like_sf"/>
</dbReference>
<dbReference type="Pfam" id="PF01042">
    <property type="entry name" value="Ribonuc_L-PSP"/>
    <property type="match status" value="1"/>
</dbReference>
<name>A0A2M8EWQ4_9BACT</name>
<reference evidence="3" key="1">
    <citation type="submission" date="2017-09" db="EMBL/GenBank/DDBJ databases">
        <title>Depth-based differentiation of microbial function through sediment-hosted aquifers and enrichment of novel symbionts in the deep terrestrial subsurface.</title>
        <authorList>
            <person name="Probst A.J."/>
            <person name="Ladd B."/>
            <person name="Jarett J.K."/>
            <person name="Geller-Mcgrath D.E."/>
            <person name="Sieber C.M.K."/>
            <person name="Emerson J.B."/>
            <person name="Anantharaman K."/>
            <person name="Thomas B.C."/>
            <person name="Malmstrom R."/>
            <person name="Stieglmeier M."/>
            <person name="Klingl A."/>
            <person name="Woyke T."/>
            <person name="Ryan C.M."/>
            <person name="Banfield J.F."/>
        </authorList>
    </citation>
    <scope>NUCLEOTIDE SEQUENCE [LARGE SCALE GENOMIC DNA]</scope>
</reference>
<gene>
    <name evidence="2" type="ORF">CO051_06410</name>
</gene>
<dbReference type="GO" id="GO:0019239">
    <property type="term" value="F:deaminase activity"/>
    <property type="evidence" value="ECO:0007669"/>
    <property type="project" value="TreeGrafter"/>
</dbReference>
<dbReference type="Gene3D" id="3.30.1330.40">
    <property type="entry name" value="RutC-like"/>
    <property type="match status" value="1"/>
</dbReference>
<evidence type="ECO:0000313" key="2">
    <source>
        <dbReference type="EMBL" id="PJC30306.1"/>
    </source>
</evidence>
<dbReference type="CDD" id="cd00448">
    <property type="entry name" value="YjgF_YER057c_UK114_family"/>
    <property type="match status" value="1"/>
</dbReference>
<dbReference type="FunFam" id="3.30.1330.40:FF:000001">
    <property type="entry name" value="L-PSP family endoribonuclease"/>
    <property type="match status" value="1"/>
</dbReference>
<proteinExistence type="inferred from homology"/>